<dbReference type="EMBL" id="JMSN01000009">
    <property type="protein sequence ID" value="KDN52547.1"/>
    <property type="molecule type" value="Genomic_DNA"/>
</dbReference>
<feature type="region of interest" description="Disordered" evidence="1">
    <location>
        <begin position="42"/>
        <end position="64"/>
    </location>
</feature>
<proteinExistence type="predicted"/>
<dbReference type="Proteomes" id="UP000027361">
    <property type="component" value="Unassembled WGS sequence"/>
</dbReference>
<dbReference type="RefSeq" id="XP_013245386.1">
    <property type="nucleotide sequence ID" value="XM_013389932.1"/>
</dbReference>
<keyword evidence="3" id="KW-1185">Reference proteome</keyword>
<evidence type="ECO:0000313" key="2">
    <source>
        <dbReference type="EMBL" id="KDN52547.1"/>
    </source>
</evidence>
<reference evidence="2 3" key="1">
    <citation type="submission" date="2014-05" db="EMBL/GenBank/DDBJ databases">
        <title>Draft genome sequence of a rare smut relative, Tilletiaria anomala UBC 951.</title>
        <authorList>
            <consortium name="DOE Joint Genome Institute"/>
            <person name="Toome M."/>
            <person name="Kuo A."/>
            <person name="Henrissat B."/>
            <person name="Lipzen A."/>
            <person name="Tritt A."/>
            <person name="Yoshinaga Y."/>
            <person name="Zane M."/>
            <person name="Barry K."/>
            <person name="Grigoriev I.V."/>
            <person name="Spatafora J.W."/>
            <person name="Aimea M.C."/>
        </authorList>
    </citation>
    <scope>NUCLEOTIDE SEQUENCE [LARGE SCALE GENOMIC DNA]</scope>
    <source>
        <strain evidence="2 3">UBC 951</strain>
    </source>
</reference>
<accession>A0A066WF05</accession>
<dbReference type="HOGENOM" id="CLU_1504485_0_0_1"/>
<dbReference type="AlphaFoldDB" id="A0A066WF05"/>
<name>A0A066WF05_TILAU</name>
<dbReference type="GeneID" id="25261946"/>
<protein>
    <submittedName>
        <fullName evidence="2">Uncharacterized protein</fullName>
    </submittedName>
</protein>
<sequence length="179" mass="19960">MAAYFHHDSTARGSCRRLSRCYRLLARWRGRVIVAWNEPTVTAPKQSDDDGGSGEPLPHFGRVADRHPKVNGARACRPRPSASTAVTTAVTRPNAGQLANSRRSKLVTHQQNKDFYQLHAQRADQCNVSSVTGFCVLHRQSSPTLLHLHCHCHRHLPSLCPVHSIFLSTSRCNNPNRPS</sequence>
<gene>
    <name evidence="2" type="ORF">K437DRAFT_186791</name>
</gene>
<organism evidence="2 3">
    <name type="scientific">Tilletiaria anomala (strain ATCC 24038 / CBS 436.72 / UBC 951)</name>
    <dbReference type="NCBI Taxonomy" id="1037660"/>
    <lineage>
        <taxon>Eukaryota</taxon>
        <taxon>Fungi</taxon>
        <taxon>Dikarya</taxon>
        <taxon>Basidiomycota</taxon>
        <taxon>Ustilaginomycotina</taxon>
        <taxon>Exobasidiomycetes</taxon>
        <taxon>Georgefischeriales</taxon>
        <taxon>Tilletiariaceae</taxon>
        <taxon>Tilletiaria</taxon>
    </lineage>
</organism>
<evidence type="ECO:0000256" key="1">
    <source>
        <dbReference type="SAM" id="MobiDB-lite"/>
    </source>
</evidence>
<comment type="caution">
    <text evidence="2">The sequence shown here is derived from an EMBL/GenBank/DDBJ whole genome shotgun (WGS) entry which is preliminary data.</text>
</comment>
<evidence type="ECO:0000313" key="3">
    <source>
        <dbReference type="Proteomes" id="UP000027361"/>
    </source>
</evidence>
<dbReference type="InParanoid" id="A0A066WF05"/>